<comment type="cofactor">
    <cofactor evidence="6">
        <name>Zn(2+)</name>
        <dbReference type="ChEBI" id="CHEBI:29105"/>
    </cofactor>
    <text evidence="6">Binds 1 zinc ion per subunit.</text>
</comment>
<feature type="active site" description="Nucleophile" evidence="5">
    <location>
        <position position="272"/>
    </location>
</feature>
<evidence type="ECO:0000256" key="1">
    <source>
        <dbReference type="ARBA" id="ARBA00009835"/>
    </source>
</evidence>
<feature type="binding site" evidence="6">
    <location>
        <position position="220"/>
    </location>
    <ligand>
        <name>Zn(2+)</name>
        <dbReference type="ChEBI" id="CHEBI:29105"/>
    </ligand>
</feature>
<evidence type="ECO:0000256" key="5">
    <source>
        <dbReference type="PIRSR" id="PIRSR606823-1"/>
    </source>
</evidence>
<comment type="catalytic activity">
    <reaction evidence="7">
        <text>an N-acylsphing-4-enine + H2O = sphing-4-enine + a fatty acid</text>
        <dbReference type="Rhea" id="RHEA:20856"/>
        <dbReference type="ChEBI" id="CHEBI:15377"/>
        <dbReference type="ChEBI" id="CHEBI:28868"/>
        <dbReference type="ChEBI" id="CHEBI:52639"/>
        <dbReference type="ChEBI" id="CHEBI:57756"/>
        <dbReference type="EC" id="3.5.1.23"/>
    </reaction>
</comment>
<protein>
    <recommendedName>
        <fullName evidence="3 7">Neutral ceramidase</fullName>
        <ecNumber evidence="2 7">3.5.1.23</ecNumber>
    </recommendedName>
</protein>
<keyword evidence="12" id="KW-1185">Reference proteome</keyword>
<sequence length="708" mass="78627">MLLFFRSLIVTMALRCHAYHFGMGIFDITGPAADVNMMGYAKITQSVSGIHLRLYSRAYIIQENRQTRPILFINLDLGMTSQLLKTEVVNRLKSEFGDAFDETNVLLSSTHTHSGPGGYFQYFLYDITSLGFVRHNFEVMIAGIVQSVLLAWENRVDGKILIARGILTNASINRSPASYEMNPADERDRYSANVDQEMILLKFVHSNGTAIGMINWFPVHAVSMNNTNTLISSDNKGLAAILFEKRMNSNGHLLGKGPFVAAFAQANEGDVSPNIAGPRCIDTGLPCESVHTTCEGRAEKCIAFGPGRDMFESTRIIAQRQMDKAGELFDAATEELTGPISFIHQYVDMTAIPVSYMHFQGTTCKPAMGYSFAAGTMDGPGDFDFTQGRKSGTPFWNFIRDLLKEPSKELSDCHSPKPILLATGELNLPVPWQPHEVETQILRVGNLLIVALPGEFTTMSGRRVREAVQEVVQHHKKQRNRASNSFYVALAGLSNTYTSYIATPEEYQLQRYEGASTIYGPLTLPAYVNQFRKLADALVRNKTLPSGPKPSNLIGKLPSFLPGVLFDNPHFWKRFGDVLVQPQDVYTDISLGDEIQAYVQRCVAGCRFAFTTNSSTNKLFKSLCISMSLFGITFPKSSIRFIWTRGGAINFLLGVSTAIIEWQLTSLDGICLPGQYRIRHFGKAKPLFSSKLQSFEGSTKAFRITCGK</sequence>
<dbReference type="STRING" id="46835.A0A504Z184"/>
<dbReference type="Proteomes" id="UP000316759">
    <property type="component" value="Unassembled WGS sequence"/>
</dbReference>
<dbReference type="GO" id="GO:0016020">
    <property type="term" value="C:membrane"/>
    <property type="evidence" value="ECO:0007669"/>
    <property type="project" value="GOC"/>
</dbReference>
<dbReference type="GO" id="GO:0046514">
    <property type="term" value="P:ceramide catabolic process"/>
    <property type="evidence" value="ECO:0007669"/>
    <property type="project" value="InterPro"/>
</dbReference>
<dbReference type="GO" id="GO:0042759">
    <property type="term" value="P:long-chain fatty acid biosynthetic process"/>
    <property type="evidence" value="ECO:0007669"/>
    <property type="project" value="TreeGrafter"/>
</dbReference>
<evidence type="ECO:0000313" key="11">
    <source>
        <dbReference type="EMBL" id="TPP67434.1"/>
    </source>
</evidence>
<accession>A0A504Z184</accession>
<keyword evidence="7" id="KW-0746">Sphingolipid metabolism</keyword>
<dbReference type="Pfam" id="PF17048">
    <property type="entry name" value="Ceramidse_alk_C"/>
    <property type="match status" value="2"/>
</dbReference>
<comment type="caution">
    <text evidence="11">The sequence shown here is derived from an EMBL/GenBank/DDBJ whole genome shotgun (WGS) entry which is preliminary data.</text>
</comment>
<dbReference type="OrthoDB" id="191371at2759"/>
<dbReference type="Pfam" id="PF04734">
    <property type="entry name" value="Ceramidase_alk"/>
    <property type="match status" value="1"/>
</dbReference>
<dbReference type="InterPro" id="IPR006823">
    <property type="entry name" value="Ceramidase_alk"/>
</dbReference>
<feature type="domain" description="Neutral/alkaline non-lysosomal ceramidase C-terminal" evidence="10">
    <location>
        <begin position="531"/>
        <end position="596"/>
    </location>
</feature>
<gene>
    <name evidence="11" type="ORF">FGIG_06992</name>
</gene>
<dbReference type="AlphaFoldDB" id="A0A504Z184"/>
<evidence type="ECO:0000313" key="12">
    <source>
        <dbReference type="Proteomes" id="UP000316759"/>
    </source>
</evidence>
<evidence type="ECO:0000256" key="3">
    <source>
        <dbReference type="ARBA" id="ARBA00019235"/>
    </source>
</evidence>
<evidence type="ECO:0000256" key="6">
    <source>
        <dbReference type="PIRSR" id="PIRSR606823-2"/>
    </source>
</evidence>
<evidence type="ECO:0000256" key="2">
    <source>
        <dbReference type="ARBA" id="ARBA00011891"/>
    </source>
</evidence>
<keyword evidence="8" id="KW-0732">Signal</keyword>
<feature type="domain" description="Neutral/alkaline non-lysosomal ceramidase N-terminal" evidence="9">
    <location>
        <begin position="19"/>
        <end position="529"/>
    </location>
</feature>
<proteinExistence type="inferred from homology"/>
<dbReference type="Gene3D" id="2.60.40.2300">
    <property type="entry name" value="Neutral/alkaline non-lysosomal ceramidase, C-terminal domain"/>
    <property type="match status" value="1"/>
</dbReference>
<name>A0A504Z184_FASGI</name>
<keyword evidence="7" id="KW-0443">Lipid metabolism</keyword>
<keyword evidence="4 7" id="KW-0378">Hydrolase</keyword>
<dbReference type="PANTHER" id="PTHR12670">
    <property type="entry name" value="CERAMIDASE"/>
    <property type="match status" value="1"/>
</dbReference>
<dbReference type="InterPro" id="IPR031329">
    <property type="entry name" value="NEUT/ALK_ceramidase_N"/>
</dbReference>
<organism evidence="11 12">
    <name type="scientific">Fasciola gigantica</name>
    <name type="common">Giant liver fluke</name>
    <dbReference type="NCBI Taxonomy" id="46835"/>
    <lineage>
        <taxon>Eukaryota</taxon>
        <taxon>Metazoa</taxon>
        <taxon>Spiralia</taxon>
        <taxon>Lophotrochozoa</taxon>
        <taxon>Platyhelminthes</taxon>
        <taxon>Trematoda</taxon>
        <taxon>Digenea</taxon>
        <taxon>Plagiorchiida</taxon>
        <taxon>Echinostomata</taxon>
        <taxon>Echinostomatoidea</taxon>
        <taxon>Fasciolidae</taxon>
        <taxon>Fasciola</taxon>
    </lineage>
</organism>
<dbReference type="EMBL" id="SUNJ01000685">
    <property type="protein sequence ID" value="TPP67434.1"/>
    <property type="molecule type" value="Genomic_DNA"/>
</dbReference>
<evidence type="ECO:0000256" key="7">
    <source>
        <dbReference type="RuleBase" id="RU366019"/>
    </source>
</evidence>
<comment type="similarity">
    <text evidence="1 7">Belongs to the neutral ceramidase family.</text>
</comment>
<feature type="chain" id="PRO_5021243183" description="Neutral ceramidase" evidence="8">
    <location>
        <begin position="19"/>
        <end position="708"/>
    </location>
</feature>
<feature type="signal peptide" evidence="8">
    <location>
        <begin position="1"/>
        <end position="18"/>
    </location>
</feature>
<dbReference type="GO" id="GO:0005576">
    <property type="term" value="C:extracellular region"/>
    <property type="evidence" value="ECO:0007669"/>
    <property type="project" value="TreeGrafter"/>
</dbReference>
<feature type="binding site" evidence="6">
    <location>
        <position position="455"/>
    </location>
    <ligand>
        <name>Zn(2+)</name>
        <dbReference type="ChEBI" id="CHEBI:29105"/>
    </ligand>
</feature>
<reference evidence="11 12" key="1">
    <citation type="submission" date="2019-04" db="EMBL/GenBank/DDBJ databases">
        <title>Annotation for the trematode Fasciola gigantica.</title>
        <authorList>
            <person name="Choi Y.-J."/>
        </authorList>
    </citation>
    <scope>NUCLEOTIDE SEQUENCE [LARGE SCALE GENOMIC DNA]</scope>
    <source>
        <strain evidence="11">Uganda_cow_1</strain>
    </source>
</reference>
<feature type="binding site" evidence="6">
    <location>
        <position position="111"/>
    </location>
    <ligand>
        <name>Zn(2+)</name>
        <dbReference type="ChEBI" id="CHEBI:29105"/>
    </ligand>
</feature>
<dbReference type="PANTHER" id="PTHR12670:SF1">
    <property type="entry name" value="NEUTRAL CERAMIDASE"/>
    <property type="match status" value="1"/>
</dbReference>
<feature type="binding site" evidence="6">
    <location>
        <position position="500"/>
    </location>
    <ligand>
        <name>Zn(2+)</name>
        <dbReference type="ChEBI" id="CHEBI:29105"/>
    </ligand>
</feature>
<dbReference type="GO" id="GO:0017040">
    <property type="term" value="F:N-acylsphingosine amidohydrolase activity"/>
    <property type="evidence" value="ECO:0007669"/>
    <property type="project" value="UniProtKB-UniRule"/>
</dbReference>
<evidence type="ECO:0000259" key="10">
    <source>
        <dbReference type="Pfam" id="PF17048"/>
    </source>
</evidence>
<dbReference type="InterPro" id="IPR038445">
    <property type="entry name" value="NCDase_C_sf"/>
</dbReference>
<feature type="domain" description="Neutral/alkaline non-lysosomal ceramidase C-terminal" evidence="10">
    <location>
        <begin position="638"/>
        <end position="704"/>
    </location>
</feature>
<dbReference type="InterPro" id="IPR031331">
    <property type="entry name" value="NEUT/ALK_ceramidase_C"/>
</dbReference>
<evidence type="ECO:0000256" key="8">
    <source>
        <dbReference type="SAM" id="SignalP"/>
    </source>
</evidence>
<evidence type="ECO:0000259" key="9">
    <source>
        <dbReference type="Pfam" id="PF04734"/>
    </source>
</evidence>
<dbReference type="EC" id="3.5.1.23" evidence="2 7"/>
<dbReference type="GO" id="GO:0046512">
    <property type="term" value="P:sphingosine biosynthetic process"/>
    <property type="evidence" value="ECO:0007669"/>
    <property type="project" value="TreeGrafter"/>
</dbReference>
<evidence type="ECO:0000256" key="4">
    <source>
        <dbReference type="ARBA" id="ARBA00022801"/>
    </source>
</evidence>
<keyword evidence="6" id="KW-0479">Metal-binding</keyword>
<keyword evidence="6" id="KW-0862">Zinc</keyword>
<dbReference type="GO" id="GO:0046872">
    <property type="term" value="F:metal ion binding"/>
    <property type="evidence" value="ECO:0007669"/>
    <property type="project" value="UniProtKB-KW"/>
</dbReference>